<gene>
    <name evidence="13" type="ORF">Bathy04g00630</name>
</gene>
<evidence type="ECO:0000256" key="9">
    <source>
        <dbReference type="ARBA" id="ARBA00023136"/>
    </source>
</evidence>
<evidence type="ECO:0000313" key="14">
    <source>
        <dbReference type="Proteomes" id="UP000198341"/>
    </source>
</evidence>
<feature type="compositionally biased region" description="Polar residues" evidence="11">
    <location>
        <begin position="141"/>
        <end position="156"/>
    </location>
</feature>
<evidence type="ECO:0000256" key="4">
    <source>
        <dbReference type="ARBA" id="ARBA00022679"/>
    </source>
</evidence>
<dbReference type="KEGG" id="bpg:Bathy04g00630"/>
<keyword evidence="3" id="KW-0328">Glycosyltransferase</keyword>
<reference evidence="13 14" key="1">
    <citation type="submission" date="2011-10" db="EMBL/GenBank/DDBJ databases">
        <authorList>
            <person name="Genoscope - CEA"/>
        </authorList>
    </citation>
    <scope>NUCLEOTIDE SEQUENCE [LARGE SCALE GENOMIC DNA]</scope>
    <source>
        <strain evidence="13 14">RCC 1105</strain>
    </source>
</reference>
<evidence type="ECO:0000256" key="7">
    <source>
        <dbReference type="ARBA" id="ARBA00022989"/>
    </source>
</evidence>
<keyword evidence="8" id="KW-0333">Golgi apparatus</keyword>
<dbReference type="AlphaFoldDB" id="K8F425"/>
<dbReference type="InterPro" id="IPR001675">
    <property type="entry name" value="Glyco_trans_29"/>
</dbReference>
<keyword evidence="4" id="KW-0808">Transferase</keyword>
<evidence type="ECO:0000256" key="12">
    <source>
        <dbReference type="SAM" id="Phobius"/>
    </source>
</evidence>
<sequence>MEKGTTTSNTLTATLPGVVSSSSTASRRQQLARHIFVCVSVCVLFVLFASMRSFINVSTFGGGGDLDDEGQRVNNEVWDGPVPEPTYEEGRSGFSDDDENDENGERKRKEKSDDDFVEFDTSLNERGKFNRDSRVALRGGEQQQQEAKQLFTNVPQNVCPGQPTKKGVRNGAPGKNKGLIERKLDRLAGDGDELPPAVGPGGDESKYVNISCVYVTEKCANPTTAGGRGIMRRLKFNVNSEEDTKKFLKLAENLPSITEGALGSCAIVANSDNLLKGNRGAEIDMHDTVFRHNTPMKGFAKAIGTKTTFTIVKSNYAGGGGGAGKAQGKGDSKPELAYMLLKNIDLVPKSLKVEGRKVFLRMGGAHPIARLRRELYQLSGTPSKMHPTGGWARPLNLLASRLCERIDVYGFSGNNRGGKYFARKLEVRPAHNMPFEHWTMRYLMSKGKLCVYGE</sequence>
<evidence type="ECO:0000256" key="11">
    <source>
        <dbReference type="SAM" id="MobiDB-lite"/>
    </source>
</evidence>
<name>K8F425_9CHLO</name>
<dbReference type="PANTHER" id="PTHR11987">
    <property type="entry name" value="ALPHA-2,8-SIALYLTRANSFERASE"/>
    <property type="match status" value="1"/>
</dbReference>
<evidence type="ECO:0000256" key="8">
    <source>
        <dbReference type="ARBA" id="ARBA00023034"/>
    </source>
</evidence>
<evidence type="ECO:0000256" key="1">
    <source>
        <dbReference type="ARBA" id="ARBA00004323"/>
    </source>
</evidence>
<dbReference type="eggNOG" id="KOG2692">
    <property type="taxonomic scope" value="Eukaryota"/>
</dbReference>
<comment type="subcellular location">
    <subcellularLocation>
        <location evidence="1">Golgi apparatus membrane</location>
        <topology evidence="1">Single-pass type II membrane protein</topology>
    </subcellularLocation>
</comment>
<keyword evidence="7 12" id="KW-1133">Transmembrane helix</keyword>
<keyword evidence="5 12" id="KW-0812">Transmembrane</keyword>
<evidence type="ECO:0000256" key="5">
    <source>
        <dbReference type="ARBA" id="ARBA00022692"/>
    </source>
</evidence>
<evidence type="ECO:0000256" key="3">
    <source>
        <dbReference type="ARBA" id="ARBA00022676"/>
    </source>
</evidence>
<proteinExistence type="inferred from homology"/>
<keyword evidence="14" id="KW-1185">Reference proteome</keyword>
<organism evidence="13 14">
    <name type="scientific">Bathycoccus prasinos</name>
    <dbReference type="NCBI Taxonomy" id="41875"/>
    <lineage>
        <taxon>Eukaryota</taxon>
        <taxon>Viridiplantae</taxon>
        <taxon>Chlorophyta</taxon>
        <taxon>Mamiellophyceae</taxon>
        <taxon>Mamiellales</taxon>
        <taxon>Bathycoccaceae</taxon>
        <taxon>Bathycoccus</taxon>
    </lineage>
</organism>
<evidence type="ECO:0008006" key="15">
    <source>
        <dbReference type="Google" id="ProtNLM"/>
    </source>
</evidence>
<accession>K8F425</accession>
<dbReference type="InterPro" id="IPR050943">
    <property type="entry name" value="Glycosyltr_29_Sialyltrsf"/>
</dbReference>
<keyword evidence="10" id="KW-0325">Glycoprotein</keyword>
<keyword evidence="9 12" id="KW-0472">Membrane</keyword>
<evidence type="ECO:0000313" key="13">
    <source>
        <dbReference type="EMBL" id="CCO16288.1"/>
    </source>
</evidence>
<dbReference type="PANTHER" id="PTHR11987:SF36">
    <property type="entry name" value="SIA-ALPHA-2,3-GAL-BETA-1,4-GLCNAC-R:ALPHA 2,8-SIALYLTRANSFERASE"/>
    <property type="match status" value="1"/>
</dbReference>
<feature type="region of interest" description="Disordered" evidence="11">
    <location>
        <begin position="64"/>
        <end position="115"/>
    </location>
</feature>
<dbReference type="EMBL" id="FO082275">
    <property type="protein sequence ID" value="CCO16288.1"/>
    <property type="molecule type" value="Genomic_DNA"/>
</dbReference>
<dbReference type="Proteomes" id="UP000198341">
    <property type="component" value="Chromosome 4"/>
</dbReference>
<dbReference type="RefSeq" id="XP_007513763.1">
    <property type="nucleotide sequence ID" value="XM_007513701.1"/>
</dbReference>
<dbReference type="Pfam" id="PF00777">
    <property type="entry name" value="Glyco_transf_29"/>
    <property type="match status" value="1"/>
</dbReference>
<protein>
    <recommendedName>
        <fullName evidence="15">Sialyltransferase</fullName>
    </recommendedName>
</protein>
<feature type="compositionally biased region" description="Basic and acidic residues" evidence="11">
    <location>
        <begin position="103"/>
        <end position="114"/>
    </location>
</feature>
<dbReference type="OrthoDB" id="10264956at2759"/>
<feature type="transmembrane region" description="Helical" evidence="12">
    <location>
        <begin position="31"/>
        <end position="51"/>
    </location>
</feature>
<dbReference type="GeneID" id="19016089"/>
<keyword evidence="6" id="KW-0735">Signal-anchor</keyword>
<evidence type="ECO:0000256" key="6">
    <source>
        <dbReference type="ARBA" id="ARBA00022968"/>
    </source>
</evidence>
<feature type="region of interest" description="Disordered" evidence="11">
    <location>
        <begin position="130"/>
        <end position="179"/>
    </location>
</feature>
<evidence type="ECO:0000256" key="10">
    <source>
        <dbReference type="ARBA" id="ARBA00023180"/>
    </source>
</evidence>
<comment type="similarity">
    <text evidence="2">Belongs to the glycosyltransferase 29 family.</text>
</comment>
<dbReference type="InterPro" id="IPR038578">
    <property type="entry name" value="GT29-like_sf"/>
</dbReference>
<dbReference type="GO" id="GO:0008373">
    <property type="term" value="F:sialyltransferase activity"/>
    <property type="evidence" value="ECO:0007669"/>
    <property type="project" value="InterPro"/>
</dbReference>
<dbReference type="Gene3D" id="3.90.1480.20">
    <property type="entry name" value="Glycosyl transferase family 29"/>
    <property type="match status" value="1"/>
</dbReference>
<dbReference type="GO" id="GO:0000139">
    <property type="term" value="C:Golgi membrane"/>
    <property type="evidence" value="ECO:0007669"/>
    <property type="project" value="UniProtKB-SubCell"/>
</dbReference>
<evidence type="ECO:0000256" key="2">
    <source>
        <dbReference type="ARBA" id="ARBA00006003"/>
    </source>
</evidence>